<evidence type="ECO:0000256" key="3">
    <source>
        <dbReference type="ARBA" id="ARBA00016900"/>
    </source>
</evidence>
<feature type="active site" evidence="10">
    <location>
        <position position="430"/>
    </location>
</feature>
<evidence type="ECO:0000256" key="2">
    <source>
        <dbReference type="ARBA" id="ARBA00012465"/>
    </source>
</evidence>
<dbReference type="OrthoDB" id="2666448at2759"/>
<dbReference type="EC" id="3.4.22.40" evidence="2 9"/>
<dbReference type="GO" id="GO:0070005">
    <property type="term" value="F:cysteine-type aminopeptidase activity"/>
    <property type="evidence" value="ECO:0007669"/>
    <property type="project" value="InterPro"/>
</dbReference>
<protein>
    <recommendedName>
        <fullName evidence="3 9">Cysteine proteinase 1, mitochondrial</fullName>
        <ecNumber evidence="2 9">3.4.22.40</ecNumber>
    </recommendedName>
</protein>
<feature type="active site" evidence="10">
    <location>
        <position position="115"/>
    </location>
</feature>
<dbReference type="InterPro" id="IPR000169">
    <property type="entry name" value="Pept_cys_AS"/>
</dbReference>
<dbReference type="CDD" id="cd00585">
    <property type="entry name" value="Peptidase_C1B"/>
    <property type="match status" value="1"/>
</dbReference>
<dbReference type="GO" id="GO:0006508">
    <property type="term" value="P:proteolysis"/>
    <property type="evidence" value="ECO:0007669"/>
    <property type="project" value="UniProtKB-KW"/>
</dbReference>
<dbReference type="GO" id="GO:0009636">
    <property type="term" value="P:response to toxic substance"/>
    <property type="evidence" value="ECO:0007669"/>
    <property type="project" value="TreeGrafter"/>
</dbReference>
<comment type="function">
    <text evidence="7">The normal physiological role of the enzyme is unknown, but it is not essential for the viability of yeast cells. Has aminopeptidase activity, shortening substrate peptides sequentially by 1 amino acid. Has bleomycin hydrolase activity, which can protect the cell from the toxic effects of bleomycin. Has homocysteine-thiolactonase activity, protecting the cell against homocysteine toxicity. Acts as a repressor in the GAL4 regulatory system, but this does not require either the peptidase or nucleic acid-binding activities.</text>
</comment>
<dbReference type="GO" id="GO:0004197">
    <property type="term" value="F:cysteine-type endopeptidase activity"/>
    <property type="evidence" value="ECO:0007669"/>
    <property type="project" value="UniProtKB-EC"/>
</dbReference>
<dbReference type="PANTHER" id="PTHR10363:SF2">
    <property type="entry name" value="BLEOMYCIN HYDROLASE"/>
    <property type="match status" value="1"/>
</dbReference>
<comment type="catalytic activity">
    <reaction evidence="1 9">
        <text>Inactivates bleomycin B2 (a cytotoxic glycometallopeptide) by hydrolysis of a carboxyamide bond of beta-aminoalanine, but also shows general aminopeptidase activity. The specificity varies somewhat with source, but amino acid arylamides of Met, Leu and Ala are preferred.</text>
        <dbReference type="EC" id="3.4.22.40"/>
    </reaction>
</comment>
<dbReference type="SUPFAM" id="SSF54001">
    <property type="entry name" value="Cysteine proteinases"/>
    <property type="match status" value="1"/>
</dbReference>
<comment type="similarity">
    <text evidence="9">Belongs to the peptidase C1 family.</text>
</comment>
<evidence type="ECO:0000313" key="11">
    <source>
        <dbReference type="EMBL" id="ODV90992.1"/>
    </source>
</evidence>
<dbReference type="AlphaFoldDB" id="A0A1E4TGU8"/>
<comment type="subcellular location">
    <subcellularLocation>
        <location evidence="9">Mitochondrion</location>
    </subcellularLocation>
    <subcellularLocation>
        <location evidence="9">Cytoplasm</location>
    </subcellularLocation>
</comment>
<keyword evidence="12" id="KW-1185">Reference proteome</keyword>
<dbReference type="InterPro" id="IPR004134">
    <property type="entry name" value="Peptidase_C1B"/>
</dbReference>
<dbReference type="PANTHER" id="PTHR10363">
    <property type="entry name" value="BLEOMYCIN HYDROLASE"/>
    <property type="match status" value="1"/>
</dbReference>
<dbReference type="PROSITE" id="PS00139">
    <property type="entry name" value="THIOL_PROTEASE_CYS"/>
    <property type="match status" value="1"/>
</dbReference>
<dbReference type="Gene3D" id="3.90.70.10">
    <property type="entry name" value="Cysteine proteinases"/>
    <property type="match status" value="1"/>
</dbReference>
<keyword evidence="9" id="KW-0496">Mitochondrion</keyword>
<keyword evidence="5 9" id="KW-0378">Hydrolase</keyword>
<dbReference type="GO" id="GO:0043418">
    <property type="term" value="P:homocysteine catabolic process"/>
    <property type="evidence" value="ECO:0007669"/>
    <property type="project" value="TreeGrafter"/>
</dbReference>
<evidence type="ECO:0000313" key="12">
    <source>
        <dbReference type="Proteomes" id="UP000095023"/>
    </source>
</evidence>
<dbReference type="GO" id="GO:0005739">
    <property type="term" value="C:mitochondrion"/>
    <property type="evidence" value="ECO:0007669"/>
    <property type="project" value="UniProtKB-SubCell"/>
</dbReference>
<reference evidence="12" key="1">
    <citation type="submission" date="2016-02" db="EMBL/GenBank/DDBJ databases">
        <title>Comparative genomics of biotechnologically important yeasts.</title>
        <authorList>
            <consortium name="DOE Joint Genome Institute"/>
            <person name="Riley R."/>
            <person name="Haridas S."/>
            <person name="Wolfe K.H."/>
            <person name="Lopes M.R."/>
            <person name="Hittinger C.T."/>
            <person name="Goker M."/>
            <person name="Salamov A."/>
            <person name="Wisecaver J."/>
            <person name="Long T.M."/>
            <person name="Aerts A.L."/>
            <person name="Barry K."/>
            <person name="Choi C."/>
            <person name="Clum A."/>
            <person name="Coughlan A.Y."/>
            <person name="Deshpande S."/>
            <person name="Douglass A.P."/>
            <person name="Hanson S.J."/>
            <person name="Klenk H.-P."/>
            <person name="Labutti K."/>
            <person name="Lapidus A."/>
            <person name="Lindquist E."/>
            <person name="Lipzen A."/>
            <person name="Meier-Kolthoff J.P."/>
            <person name="Ohm R.A."/>
            <person name="Otillar R.P."/>
            <person name="Pangilinan J."/>
            <person name="Peng Y."/>
            <person name="Rokas A."/>
            <person name="Rosa C.A."/>
            <person name="Scheuner C."/>
            <person name="Sibirny A.A."/>
            <person name="Slot J.C."/>
            <person name="Stielow J.B."/>
            <person name="Sun H."/>
            <person name="Kurtzman C.P."/>
            <person name="Blackwell M."/>
            <person name="Jeffries T.W."/>
            <person name="Grigoriev I.V."/>
        </authorList>
    </citation>
    <scope>NUCLEOTIDE SEQUENCE [LARGE SCALE GENOMIC DNA]</scope>
    <source>
        <strain evidence="12">NRRL Y-17796</strain>
    </source>
</reference>
<evidence type="ECO:0000256" key="9">
    <source>
        <dbReference type="PIRNR" id="PIRNR005700"/>
    </source>
</evidence>
<gene>
    <name evidence="11" type="ORF">CANCADRAFT_115187</name>
</gene>
<feature type="active site" evidence="10">
    <location>
        <position position="409"/>
    </location>
</feature>
<evidence type="ECO:0000256" key="7">
    <source>
        <dbReference type="ARBA" id="ARBA00025347"/>
    </source>
</evidence>
<evidence type="ECO:0000256" key="8">
    <source>
        <dbReference type="ARBA" id="ARBA00026080"/>
    </source>
</evidence>
<keyword evidence="9" id="KW-0963">Cytoplasm</keyword>
<organism evidence="11 12">
    <name type="scientific">Tortispora caseinolytica NRRL Y-17796</name>
    <dbReference type="NCBI Taxonomy" id="767744"/>
    <lineage>
        <taxon>Eukaryota</taxon>
        <taxon>Fungi</taxon>
        <taxon>Dikarya</taxon>
        <taxon>Ascomycota</taxon>
        <taxon>Saccharomycotina</taxon>
        <taxon>Trigonopsidomycetes</taxon>
        <taxon>Trigonopsidales</taxon>
        <taxon>Trigonopsidaceae</taxon>
        <taxon>Tortispora</taxon>
    </lineage>
</organism>
<accession>A0A1E4TGU8</accession>
<evidence type="ECO:0000256" key="4">
    <source>
        <dbReference type="ARBA" id="ARBA00022670"/>
    </source>
</evidence>
<comment type="function">
    <text evidence="9">Has aminopeptidase activity, shortening substrate peptides sequentially by 1 amino acid. Has bleomycin hydrolase activity, which can protect the cell from the toxic effects of bleomycin. Has homocysteine-thiolactonase activity, protecting the cell against homocysteine toxicity.</text>
</comment>
<comment type="subunit">
    <text evidence="8">Homohexamer. Binds to nucleic acids. Binds single-stranded DNA and RNA with higher affinity than double-stranded DNA.</text>
</comment>
<keyword evidence="6 9" id="KW-0788">Thiol protease</keyword>
<evidence type="ECO:0000256" key="6">
    <source>
        <dbReference type="ARBA" id="ARBA00022807"/>
    </source>
</evidence>
<name>A0A1E4TGU8_9ASCO</name>
<dbReference type="Pfam" id="PF03051">
    <property type="entry name" value="Peptidase_C1_2"/>
    <property type="match status" value="1"/>
</dbReference>
<dbReference type="PIRSF" id="PIRSF005700">
    <property type="entry name" value="PepC"/>
    <property type="match status" value="1"/>
</dbReference>
<evidence type="ECO:0000256" key="10">
    <source>
        <dbReference type="PIRSR" id="PIRSR005700-1"/>
    </source>
</evidence>
<keyword evidence="4 9" id="KW-0645">Protease</keyword>
<proteinExistence type="inferred from homology"/>
<dbReference type="EMBL" id="KV453842">
    <property type="protein sequence ID" value="ODV90992.1"/>
    <property type="molecule type" value="Genomic_DNA"/>
</dbReference>
<sequence length="488" mass="54576">MGSNSSKTPISDDDSSFVESMTSELTESALTRLTIDDTAHSPSENILDISSLKAWEDELLSDSKNALMASILPNLGPVAALKKRDNVIKDSIQIFNTALSVEGAPITNQKSSGRCWLFATCNVFRVQLMKKFNLEECELSQSYLFFYDKLEKANYFLQNIIETASEPLDGRLVQRLLSEPVSDGGQWDMIINLVSKYGVIPHSCYPDPEVSIASGQVNFVVLNKLREDALVLRDLINSGSTPAKVESVRRAMVKEIFNVLELTMGPPPKPTDKFVWDFVDKNKKVQSIESTPLDFFKTYIAFDLNDHFSMIHDPRHSNGNLYQVDRLSNMVNGRPVQYVTASIDALKETAIAMLKADMPVFFGSDCVKFSDRTKGTFDTDLFDYENGLNIKFNMSKADKLVSGESALNHAMVLTAVHIVDGKPIRWRVQNSWGETSGRKGWFIASDKWFEDYVYQIVTPTALAPEEAVKARSKEATILPLWDPMGSLA</sequence>
<dbReference type="Proteomes" id="UP000095023">
    <property type="component" value="Unassembled WGS sequence"/>
</dbReference>
<dbReference type="InterPro" id="IPR038765">
    <property type="entry name" value="Papain-like_cys_pep_sf"/>
</dbReference>
<evidence type="ECO:0000256" key="1">
    <source>
        <dbReference type="ARBA" id="ARBA00000423"/>
    </source>
</evidence>
<evidence type="ECO:0000256" key="5">
    <source>
        <dbReference type="ARBA" id="ARBA00022801"/>
    </source>
</evidence>